<dbReference type="Proteomes" id="UP000692954">
    <property type="component" value="Unassembled WGS sequence"/>
</dbReference>
<reference evidence="2" key="1">
    <citation type="submission" date="2021-01" db="EMBL/GenBank/DDBJ databases">
        <authorList>
            <consortium name="Genoscope - CEA"/>
            <person name="William W."/>
        </authorList>
    </citation>
    <scope>NUCLEOTIDE SEQUENCE</scope>
</reference>
<comment type="caution">
    <text evidence="2">The sequence shown here is derived from an EMBL/GenBank/DDBJ whole genome shotgun (WGS) entry which is preliminary data.</text>
</comment>
<sequence>MMGTKSIVLLGSIGSGKTTLFNKICNEQCEVKSGGQSITRNVFLKSSAYGMGFRVLDTPGFGSDTKKILHAVGVMNALSEGPVNGIFFVVKWERIASMKINIKILLAIFRRYIDIVTLVVTHWDTADIKTKTKDQDNFNQAMKEYNIESVLYVTKREQGKGICRRIDQILISSKSQRVKLTDTEFYAHFDLIEMSNELELALEIAKSDVVKNFSKIAVQVIKFVREFDEKDNNLPDIMHALSIEIKTIAVKTIENFEKQNGDTFQKLYESFTDPSMAYLVDFALKKELMDQVSEITRMTQQKMKSNKNHFYHYIKACPHCGLIWLKVAGCDGLTTCGNFPISDQQNNNNKQLKNLKSNKYVFEITPQKVTYKIIQTTQQKIKDYKEPSKATKRGCGRPILWSEIPPLSEQQLKELVDPGVLDYLAKEVPKEENLKNLKLAKDHLKWQVDKAKIQSKIKYL</sequence>
<dbReference type="OrthoDB" id="8954335at2759"/>
<dbReference type="EMBL" id="CAJJDN010000159">
    <property type="protein sequence ID" value="CAD8125528.1"/>
    <property type="molecule type" value="Genomic_DNA"/>
</dbReference>
<evidence type="ECO:0000313" key="3">
    <source>
        <dbReference type="Proteomes" id="UP000692954"/>
    </source>
</evidence>
<feature type="domain" description="G" evidence="1">
    <location>
        <begin position="7"/>
        <end position="99"/>
    </location>
</feature>
<keyword evidence="3" id="KW-1185">Reference proteome</keyword>
<evidence type="ECO:0000259" key="1">
    <source>
        <dbReference type="Pfam" id="PF01926"/>
    </source>
</evidence>
<name>A0A8S1RC55_9CILI</name>
<dbReference type="GO" id="GO:0005525">
    <property type="term" value="F:GTP binding"/>
    <property type="evidence" value="ECO:0007669"/>
    <property type="project" value="InterPro"/>
</dbReference>
<gene>
    <name evidence="2" type="ORF">PSON_ATCC_30995.1.T1590127</name>
</gene>
<accession>A0A8S1RC55</accession>
<organism evidence="2 3">
    <name type="scientific">Paramecium sonneborni</name>
    <dbReference type="NCBI Taxonomy" id="65129"/>
    <lineage>
        <taxon>Eukaryota</taxon>
        <taxon>Sar</taxon>
        <taxon>Alveolata</taxon>
        <taxon>Ciliophora</taxon>
        <taxon>Intramacronucleata</taxon>
        <taxon>Oligohymenophorea</taxon>
        <taxon>Peniculida</taxon>
        <taxon>Parameciidae</taxon>
        <taxon>Paramecium</taxon>
    </lineage>
</organism>
<evidence type="ECO:0000313" key="2">
    <source>
        <dbReference type="EMBL" id="CAD8125528.1"/>
    </source>
</evidence>
<dbReference type="AlphaFoldDB" id="A0A8S1RC55"/>
<protein>
    <recommendedName>
        <fullName evidence="1">G domain-containing protein</fullName>
    </recommendedName>
</protein>
<dbReference type="InterPro" id="IPR006073">
    <property type="entry name" value="GTP-bd"/>
</dbReference>
<dbReference type="Pfam" id="PF01926">
    <property type="entry name" value="MMR_HSR1"/>
    <property type="match status" value="1"/>
</dbReference>
<proteinExistence type="predicted"/>